<evidence type="ECO:0000259" key="2">
    <source>
        <dbReference type="PROSITE" id="PS50042"/>
    </source>
</evidence>
<reference evidence="3" key="1">
    <citation type="submission" date="2018-05" db="EMBL/GenBank/DDBJ databases">
        <authorList>
            <person name="Lanie J.A."/>
            <person name="Ng W.-L."/>
            <person name="Kazmierczak K.M."/>
            <person name="Andrzejewski T.M."/>
            <person name="Davidsen T.M."/>
            <person name="Wayne K.J."/>
            <person name="Tettelin H."/>
            <person name="Glass J.I."/>
            <person name="Rusch D."/>
            <person name="Podicherti R."/>
            <person name="Tsui H.-C.T."/>
            <person name="Winkler M.E."/>
        </authorList>
    </citation>
    <scope>NUCLEOTIDE SEQUENCE</scope>
</reference>
<dbReference type="InterPro" id="IPR000595">
    <property type="entry name" value="cNMP-bd_dom"/>
</dbReference>
<dbReference type="SUPFAM" id="SSF51206">
    <property type="entry name" value="cAMP-binding domain-like"/>
    <property type="match status" value="1"/>
</dbReference>
<feature type="region of interest" description="Disordered" evidence="1">
    <location>
        <begin position="1"/>
        <end position="20"/>
    </location>
</feature>
<feature type="domain" description="Cyclic nucleotide-binding" evidence="2">
    <location>
        <begin position="1"/>
        <end position="51"/>
    </location>
</feature>
<gene>
    <name evidence="3" type="ORF">METZ01_LOCUS431234</name>
</gene>
<dbReference type="AlphaFoldDB" id="A0A382Y5I5"/>
<sequence length="89" mass="9934">EMALLTGEKRSADVTSSTESLVGELTKESIMSLATENPEVLNKMTAVVAKRRLKNKEMWSTSAKSHDEAVQKEEKTLLALVMNFFFGNR</sequence>
<organism evidence="3">
    <name type="scientific">marine metagenome</name>
    <dbReference type="NCBI Taxonomy" id="408172"/>
    <lineage>
        <taxon>unclassified sequences</taxon>
        <taxon>metagenomes</taxon>
        <taxon>ecological metagenomes</taxon>
    </lineage>
</organism>
<dbReference type="InterPro" id="IPR014710">
    <property type="entry name" value="RmlC-like_jellyroll"/>
</dbReference>
<dbReference type="PROSITE" id="PS50042">
    <property type="entry name" value="CNMP_BINDING_3"/>
    <property type="match status" value="1"/>
</dbReference>
<evidence type="ECO:0000313" key="3">
    <source>
        <dbReference type="EMBL" id="SVD78380.1"/>
    </source>
</evidence>
<accession>A0A382Y5I5</accession>
<evidence type="ECO:0000256" key="1">
    <source>
        <dbReference type="SAM" id="MobiDB-lite"/>
    </source>
</evidence>
<dbReference type="EMBL" id="UINC01173014">
    <property type="protein sequence ID" value="SVD78380.1"/>
    <property type="molecule type" value="Genomic_DNA"/>
</dbReference>
<name>A0A382Y5I5_9ZZZZ</name>
<dbReference type="InterPro" id="IPR018490">
    <property type="entry name" value="cNMP-bd_dom_sf"/>
</dbReference>
<feature type="non-terminal residue" evidence="3">
    <location>
        <position position="1"/>
    </location>
</feature>
<proteinExistence type="predicted"/>
<dbReference type="Gene3D" id="2.60.120.10">
    <property type="entry name" value="Jelly Rolls"/>
    <property type="match status" value="1"/>
</dbReference>
<protein>
    <recommendedName>
        <fullName evidence="2">Cyclic nucleotide-binding domain-containing protein</fullName>
    </recommendedName>
</protein>